<evidence type="ECO:0000313" key="2">
    <source>
        <dbReference type="EMBL" id="MDI9258184.1"/>
    </source>
</evidence>
<accession>A0ABT6XU88</accession>
<reference evidence="2 3" key="1">
    <citation type="submission" date="2023-05" db="EMBL/GenBank/DDBJ databases">
        <title>Flavobacterium sedimenti sp. nov., isolated from the sediment.</title>
        <authorList>
            <person name="Wu N."/>
        </authorList>
    </citation>
    <scope>NUCLEOTIDE SEQUENCE [LARGE SCALE GENOMIC DNA]</scope>
    <source>
        <strain evidence="2 3">YZ-48</strain>
    </source>
</reference>
<evidence type="ECO:0000313" key="3">
    <source>
        <dbReference type="Proteomes" id="UP001230035"/>
    </source>
</evidence>
<dbReference type="Pfam" id="PF03235">
    <property type="entry name" value="GmrSD_N"/>
    <property type="match status" value="1"/>
</dbReference>
<dbReference type="EMBL" id="JASGBP010000009">
    <property type="protein sequence ID" value="MDI9258184.1"/>
    <property type="molecule type" value="Genomic_DNA"/>
</dbReference>
<comment type="caution">
    <text evidence="2">The sequence shown here is derived from an EMBL/GenBank/DDBJ whole genome shotgun (WGS) entry which is preliminary data.</text>
</comment>
<organism evidence="2 3">
    <name type="scientific">Flavobacterium sedimenticola</name>
    <dbReference type="NCBI Taxonomy" id="3043286"/>
    <lineage>
        <taxon>Bacteria</taxon>
        <taxon>Pseudomonadati</taxon>
        <taxon>Bacteroidota</taxon>
        <taxon>Flavobacteriia</taxon>
        <taxon>Flavobacteriales</taxon>
        <taxon>Flavobacteriaceae</taxon>
        <taxon>Flavobacterium</taxon>
    </lineage>
</organism>
<dbReference type="PANTHER" id="PTHR35149">
    <property type="entry name" value="SLL5132 PROTEIN"/>
    <property type="match status" value="1"/>
</dbReference>
<gene>
    <name evidence="2" type="ORF">QHT84_12235</name>
</gene>
<sequence>MNNNITLKAIGEKDFLNNHFFIPYYQRGYRWTDKEITDLLNDIYEFQNKRGKEEGEFYCLQPIVVINKNGIWEVIDGQQRLTTIFILLTYLKDAREINFSSSNLYTIEYETREKEGVSSKQFLNNLHNITAIDKTNADFYHMSWAYITIKNWFIENQINKGKFLSTLLDTNKQNDVDLENNIRFIWYEVTEETDNPIEIFTRLNMGKIPLTNAELVKALFFITDKNHDNKKRYQLQMGFEWDQMENALQNKNFWRFLTTKPFKGSNHIELIFDIIAEKYAHLTSIDLKHKNDKLYTFYVFNDLIQSKLVPQNEVNSSEKTKAFLWDEIKSYYRQFIDFYNDNVYYHLIGYLINSNQSNFTIAEIVNLAKNNTKDDFKTVLQNKIASQFKTELNELSYLESYEETNNALFLFNVLTTMESNYIKFPFEKFTEENWSLEHIHAQNSEDLKTDTQRRLVLEEQKKYFENRNVELYNKIDELLETKTINEFHFSDLQNLIFNEYTNGSVEHSIQNMALLSRTDNSSLNNSIFPIKKDKIKELDEKGSFIPIGTKNVFLKYYSKNSEQNVQWNIEDQEAYFNALQSTLKDYLPKAQNNEN</sequence>
<dbReference type="InterPro" id="IPR004919">
    <property type="entry name" value="GmrSD_N"/>
</dbReference>
<protein>
    <submittedName>
        <fullName evidence="2">DUF262 domain-containing protein</fullName>
    </submittedName>
</protein>
<dbReference type="Proteomes" id="UP001230035">
    <property type="component" value="Unassembled WGS sequence"/>
</dbReference>
<dbReference type="RefSeq" id="WP_283239849.1">
    <property type="nucleotide sequence ID" value="NZ_JASGBP010000009.1"/>
</dbReference>
<keyword evidence="3" id="KW-1185">Reference proteome</keyword>
<proteinExistence type="predicted"/>
<evidence type="ECO:0000259" key="1">
    <source>
        <dbReference type="Pfam" id="PF03235"/>
    </source>
</evidence>
<name>A0ABT6XU88_9FLAO</name>
<feature type="domain" description="GmrSD restriction endonucleases N-terminal" evidence="1">
    <location>
        <begin position="14"/>
        <end position="221"/>
    </location>
</feature>
<dbReference type="PANTHER" id="PTHR35149:SF1">
    <property type="entry name" value="DUF5655 DOMAIN-CONTAINING PROTEIN"/>
    <property type="match status" value="1"/>
</dbReference>